<comment type="caution">
    <text evidence="1">The sequence shown here is derived from an EMBL/GenBank/DDBJ whole genome shotgun (WGS) entry which is preliminary data.</text>
</comment>
<protein>
    <submittedName>
        <fullName evidence="1">Uncharacterized protein</fullName>
    </submittedName>
</protein>
<proteinExistence type="predicted"/>
<name>A0A9Q3HSF5_9BASI</name>
<organism evidence="1 2">
    <name type="scientific">Austropuccinia psidii MF-1</name>
    <dbReference type="NCBI Taxonomy" id="1389203"/>
    <lineage>
        <taxon>Eukaryota</taxon>
        <taxon>Fungi</taxon>
        <taxon>Dikarya</taxon>
        <taxon>Basidiomycota</taxon>
        <taxon>Pucciniomycotina</taxon>
        <taxon>Pucciniomycetes</taxon>
        <taxon>Pucciniales</taxon>
        <taxon>Sphaerophragmiaceae</taxon>
        <taxon>Austropuccinia</taxon>
    </lineage>
</organism>
<dbReference type="OrthoDB" id="2502685at2759"/>
<gene>
    <name evidence="1" type="ORF">O181_053219</name>
</gene>
<dbReference type="Proteomes" id="UP000765509">
    <property type="component" value="Unassembled WGS sequence"/>
</dbReference>
<dbReference type="EMBL" id="AVOT02023471">
    <property type="protein sequence ID" value="MBW0513504.1"/>
    <property type="molecule type" value="Genomic_DNA"/>
</dbReference>
<evidence type="ECO:0000313" key="1">
    <source>
        <dbReference type="EMBL" id="MBW0513504.1"/>
    </source>
</evidence>
<sequence length="96" mass="10817">MATSTTYTEQRPNTSQRGVIISSQIPTALHQEAQRNTTPIVKIGVKDYSLWLNGKDVERLTKKSENIAEIEGESRSKIARQIAFLPKMKKSAILFK</sequence>
<evidence type="ECO:0000313" key="2">
    <source>
        <dbReference type="Proteomes" id="UP000765509"/>
    </source>
</evidence>
<dbReference type="AlphaFoldDB" id="A0A9Q3HSF5"/>
<reference evidence="1" key="1">
    <citation type="submission" date="2021-03" db="EMBL/GenBank/DDBJ databases">
        <title>Draft genome sequence of rust myrtle Austropuccinia psidii MF-1, a brazilian biotype.</title>
        <authorList>
            <person name="Quecine M.C."/>
            <person name="Pachon D.M.R."/>
            <person name="Bonatelli M.L."/>
            <person name="Correr F.H."/>
            <person name="Franceschini L.M."/>
            <person name="Leite T.F."/>
            <person name="Margarido G.R.A."/>
            <person name="Almeida C.A."/>
            <person name="Ferrarezi J.A."/>
            <person name="Labate C.A."/>
        </authorList>
    </citation>
    <scope>NUCLEOTIDE SEQUENCE</scope>
    <source>
        <strain evidence="1">MF-1</strain>
    </source>
</reference>
<accession>A0A9Q3HSF5</accession>
<keyword evidence="2" id="KW-1185">Reference proteome</keyword>